<comment type="caution">
    <text evidence="1">The sequence shown here is derived from an EMBL/GenBank/DDBJ whole genome shotgun (WGS) entry which is preliminary data.</text>
</comment>
<evidence type="ECO:0000313" key="1">
    <source>
        <dbReference type="EMBL" id="KRZ73370.1"/>
    </source>
</evidence>
<sequence length="200" mass="22808">MVQDVMLNRLGNQLTGSEPRREGWKIHSKKSMTSCQPYNDVSDRRLIRCAKSRSNVNWRLLMISMRVPFAAVNCAMSELWSVHQEAHSILSLIDEERQRRRLPASGTALEGLLPELLVVIAKRKCLNSGGALTLACSARRLLSVMGWPIQGSESFFKIFGPLFKRLSSVAAMPYVGIRVGYKYHLNVQRERLQEEFMQEK</sequence>
<dbReference type="Proteomes" id="UP000054843">
    <property type="component" value="Unassembled WGS sequence"/>
</dbReference>
<reference evidence="1 2" key="1">
    <citation type="submission" date="2015-01" db="EMBL/GenBank/DDBJ databases">
        <title>Evolution of Trichinella species and genotypes.</title>
        <authorList>
            <person name="Korhonen P.K."/>
            <person name="Edoardo P."/>
            <person name="Giuseppe L.R."/>
            <person name="Gasser R.B."/>
        </authorList>
    </citation>
    <scope>NUCLEOTIDE SEQUENCE [LARGE SCALE GENOMIC DNA]</scope>
    <source>
        <strain evidence="1">ISS1980</strain>
    </source>
</reference>
<evidence type="ECO:0000313" key="2">
    <source>
        <dbReference type="Proteomes" id="UP000054843"/>
    </source>
</evidence>
<gene>
    <name evidence="1" type="ORF">T10_13083</name>
</gene>
<proteinExistence type="predicted"/>
<protein>
    <submittedName>
        <fullName evidence="1">Uncharacterized protein</fullName>
    </submittedName>
</protein>
<name>A0A0V1MNT6_9BILA</name>
<dbReference type="EMBL" id="JYDO01000064">
    <property type="protein sequence ID" value="KRZ73370.1"/>
    <property type="molecule type" value="Genomic_DNA"/>
</dbReference>
<accession>A0A0V1MNT6</accession>
<keyword evidence="2" id="KW-1185">Reference proteome</keyword>
<dbReference type="AlphaFoldDB" id="A0A0V1MNT6"/>
<organism evidence="1 2">
    <name type="scientific">Trichinella papuae</name>
    <dbReference type="NCBI Taxonomy" id="268474"/>
    <lineage>
        <taxon>Eukaryota</taxon>
        <taxon>Metazoa</taxon>
        <taxon>Ecdysozoa</taxon>
        <taxon>Nematoda</taxon>
        <taxon>Enoplea</taxon>
        <taxon>Dorylaimia</taxon>
        <taxon>Trichinellida</taxon>
        <taxon>Trichinellidae</taxon>
        <taxon>Trichinella</taxon>
    </lineage>
</organism>